<evidence type="ECO:0000313" key="2">
    <source>
        <dbReference type="Proteomes" id="UP000515163"/>
    </source>
</evidence>
<sequence>MWFYFLAHCAYHFTRWFPKGNRKAVRIVVILFSLLFLVPQIYVCLLKRSSEVCEQPLLNISVACIVFTFAMIAFSFLFTMMEPVPWQLKIAFHFFGFGSLLMGLVLFASIMDTTNCQSFVPELYFLCLSFGIFAILSTVFIILMLPFWLINYLWPDSVLNRRERRGICYEPVKCCTCLWHI</sequence>
<feature type="transmembrane region" description="Helical" evidence="1">
    <location>
        <begin position="123"/>
        <end position="150"/>
    </location>
</feature>
<protein>
    <submittedName>
        <fullName evidence="3">Uncharacterized protein LOC116308102</fullName>
    </submittedName>
</protein>
<organism evidence="2 3">
    <name type="scientific">Actinia tenebrosa</name>
    <name type="common">Australian red waratah sea anemone</name>
    <dbReference type="NCBI Taxonomy" id="6105"/>
    <lineage>
        <taxon>Eukaryota</taxon>
        <taxon>Metazoa</taxon>
        <taxon>Cnidaria</taxon>
        <taxon>Anthozoa</taxon>
        <taxon>Hexacorallia</taxon>
        <taxon>Actiniaria</taxon>
        <taxon>Actiniidae</taxon>
        <taxon>Actinia</taxon>
    </lineage>
</organism>
<keyword evidence="2" id="KW-1185">Reference proteome</keyword>
<keyword evidence="1" id="KW-1133">Transmembrane helix</keyword>
<dbReference type="OrthoDB" id="6017175at2759"/>
<name>A0A6P8J2Z0_ACTTE</name>
<dbReference type="AlphaFoldDB" id="A0A6P8J2Z0"/>
<evidence type="ECO:0000313" key="3">
    <source>
        <dbReference type="RefSeq" id="XP_031574331.1"/>
    </source>
</evidence>
<dbReference type="Proteomes" id="UP000515163">
    <property type="component" value="Unplaced"/>
</dbReference>
<accession>A0A6P8J2Z0</accession>
<dbReference type="GeneID" id="116308102"/>
<evidence type="ECO:0000256" key="1">
    <source>
        <dbReference type="SAM" id="Phobius"/>
    </source>
</evidence>
<feature type="transmembrane region" description="Helical" evidence="1">
    <location>
        <begin position="24"/>
        <end position="45"/>
    </location>
</feature>
<proteinExistence type="predicted"/>
<dbReference type="RefSeq" id="XP_031574331.1">
    <property type="nucleotide sequence ID" value="XM_031718471.1"/>
</dbReference>
<dbReference type="InParanoid" id="A0A6P8J2Z0"/>
<reference evidence="3" key="1">
    <citation type="submission" date="2025-08" db="UniProtKB">
        <authorList>
            <consortium name="RefSeq"/>
        </authorList>
    </citation>
    <scope>IDENTIFICATION</scope>
    <source>
        <tissue evidence="3">Tentacle</tissue>
    </source>
</reference>
<gene>
    <name evidence="3" type="primary">LOC116308102</name>
</gene>
<keyword evidence="1" id="KW-0472">Membrane</keyword>
<dbReference type="KEGG" id="aten:116308102"/>
<keyword evidence="1" id="KW-0812">Transmembrane</keyword>
<feature type="transmembrane region" description="Helical" evidence="1">
    <location>
        <begin position="57"/>
        <end position="78"/>
    </location>
</feature>
<feature type="transmembrane region" description="Helical" evidence="1">
    <location>
        <begin position="90"/>
        <end position="111"/>
    </location>
</feature>